<accession>A0A2W1N310</accession>
<dbReference type="InterPro" id="IPR051548">
    <property type="entry name" value="Grx-like_ET"/>
</dbReference>
<dbReference type="GO" id="GO:0045454">
    <property type="term" value="P:cell redox homeostasis"/>
    <property type="evidence" value="ECO:0007669"/>
    <property type="project" value="TreeGrafter"/>
</dbReference>
<dbReference type="OrthoDB" id="526867at2"/>
<organism evidence="3 4">
    <name type="scientific">Putridiphycobacter roseus</name>
    <dbReference type="NCBI Taxonomy" id="2219161"/>
    <lineage>
        <taxon>Bacteria</taxon>
        <taxon>Pseudomonadati</taxon>
        <taxon>Bacteroidota</taxon>
        <taxon>Flavobacteriia</taxon>
        <taxon>Flavobacteriales</taxon>
        <taxon>Crocinitomicaceae</taxon>
        <taxon>Putridiphycobacter</taxon>
    </lineage>
</organism>
<dbReference type="RefSeq" id="WP_111062091.1">
    <property type="nucleotide sequence ID" value="NZ_JBHUCU010000002.1"/>
</dbReference>
<evidence type="ECO:0000313" key="4">
    <source>
        <dbReference type="Proteomes" id="UP000249248"/>
    </source>
</evidence>
<feature type="domain" description="DUF547" evidence="2">
    <location>
        <begin position="68"/>
        <end position="165"/>
    </location>
</feature>
<dbReference type="PANTHER" id="PTHR34386:SF1">
    <property type="entry name" value="GLUTAREDOXIN-LIKE PROTEIN NRDH"/>
    <property type="match status" value="1"/>
</dbReference>
<comment type="caution">
    <text evidence="3">The sequence shown here is derived from an EMBL/GenBank/DDBJ whole genome shotgun (WGS) entry which is preliminary data.</text>
</comment>
<dbReference type="InterPro" id="IPR006869">
    <property type="entry name" value="DUF547"/>
</dbReference>
<evidence type="ECO:0000256" key="1">
    <source>
        <dbReference type="SAM" id="SignalP"/>
    </source>
</evidence>
<dbReference type="EMBL" id="QKSB01000002">
    <property type="protein sequence ID" value="PZE17940.1"/>
    <property type="molecule type" value="Genomic_DNA"/>
</dbReference>
<keyword evidence="1" id="KW-0732">Signal</keyword>
<dbReference type="PANTHER" id="PTHR34386">
    <property type="entry name" value="GLUTAREDOXIN"/>
    <property type="match status" value="1"/>
</dbReference>
<feature type="signal peptide" evidence="1">
    <location>
        <begin position="1"/>
        <end position="19"/>
    </location>
</feature>
<dbReference type="GO" id="GO:0009055">
    <property type="term" value="F:electron transfer activity"/>
    <property type="evidence" value="ECO:0007669"/>
    <property type="project" value="TreeGrafter"/>
</dbReference>
<sequence>MIKLILLYGILLFSFLSNGQTPTEQKIKTLYQQNIVGGKVNYANLVENPLALDQLLNAYALNPIPEVGKKAYLINAYNIFVIAGIVENYPTPSVQNVANFFDDPHFVLAQKMISLNTLEKKYLLQQFPDPRLHFVLVCGAIGCPPITKNVFTAENIDELLDLQTKTAINSNFIQYDVASKKISLSQIFKWYISDFGGNQQKVIGFINTYIDSPIPSDTKLDYYPYNWKLNGTDVFKSKATDIPSSTTNLQTFTAGSLLRKHQYDITLFNTLYTESAKNFAGTDFNNYRGTFVTHLAQITYGVSNNKRINLGIDLNFKYSGEIANSGNFSGISEAFKFKNTSTSRVGLTNVGLRFKAQPFKNSPEFTLQSTVQIPTIKNAEGTTNLFWADWDRITWWNQFYYSKTWDKVQLFTEFDLLFRLKKYKEQITMLDLPLSVFLSYFPKPKITLYVMSQHVPRLTYNIKPEVATDWVIPANYTASGLGFKYQVSKQMNIELLYTNFWRGVNNGLGNTFNIGIKFISP</sequence>
<evidence type="ECO:0000259" key="2">
    <source>
        <dbReference type="Pfam" id="PF04784"/>
    </source>
</evidence>
<proteinExistence type="predicted"/>
<reference evidence="3 4" key="1">
    <citation type="submission" date="2018-06" db="EMBL/GenBank/DDBJ databases">
        <title>The draft genome sequence of Crocinitomix sp. SM1701.</title>
        <authorList>
            <person name="Zhang X."/>
        </authorList>
    </citation>
    <scope>NUCLEOTIDE SEQUENCE [LARGE SCALE GENOMIC DNA]</scope>
    <source>
        <strain evidence="3 4">SM1701</strain>
    </source>
</reference>
<name>A0A2W1N310_9FLAO</name>
<dbReference type="Proteomes" id="UP000249248">
    <property type="component" value="Unassembled WGS sequence"/>
</dbReference>
<dbReference type="Pfam" id="PF04784">
    <property type="entry name" value="DUF547"/>
    <property type="match status" value="1"/>
</dbReference>
<evidence type="ECO:0000313" key="3">
    <source>
        <dbReference type="EMBL" id="PZE17940.1"/>
    </source>
</evidence>
<dbReference type="AlphaFoldDB" id="A0A2W1N310"/>
<gene>
    <name evidence="3" type="ORF">DNU06_04795</name>
</gene>
<protein>
    <recommendedName>
        <fullName evidence="2">DUF547 domain-containing protein</fullName>
    </recommendedName>
</protein>
<feature type="chain" id="PRO_5015972722" description="DUF547 domain-containing protein" evidence="1">
    <location>
        <begin position="20"/>
        <end position="521"/>
    </location>
</feature>
<keyword evidence="4" id="KW-1185">Reference proteome</keyword>